<organism evidence="1 2">
    <name type="scientific">Salipiger thiooxidans</name>
    <dbReference type="NCBI Taxonomy" id="282683"/>
    <lineage>
        <taxon>Bacteria</taxon>
        <taxon>Pseudomonadati</taxon>
        <taxon>Pseudomonadota</taxon>
        <taxon>Alphaproteobacteria</taxon>
        <taxon>Rhodobacterales</taxon>
        <taxon>Roseobacteraceae</taxon>
        <taxon>Salipiger</taxon>
    </lineage>
</organism>
<dbReference type="OrthoDB" id="9814719at2"/>
<name>A0A1G7DDR0_9RHOB</name>
<evidence type="ECO:0000313" key="1">
    <source>
        <dbReference type="EMBL" id="SDE49643.1"/>
    </source>
</evidence>
<dbReference type="SUPFAM" id="SSF143631">
    <property type="entry name" value="ApbE-like"/>
    <property type="match status" value="1"/>
</dbReference>
<dbReference type="AlphaFoldDB" id="A0A1G7DDR0"/>
<accession>A0A1G7DDR0</accession>
<proteinExistence type="predicted"/>
<dbReference type="InterPro" id="IPR007183">
    <property type="entry name" value="UPF0280"/>
</dbReference>
<evidence type="ECO:0000313" key="2">
    <source>
        <dbReference type="Proteomes" id="UP000198994"/>
    </source>
</evidence>
<protein>
    <submittedName>
        <fullName evidence="1">Uncharacterized protein</fullName>
    </submittedName>
</protein>
<dbReference type="PIRSF" id="PIRSF006421">
    <property type="entry name" value="UCP006421"/>
    <property type="match status" value="1"/>
</dbReference>
<gene>
    <name evidence="1" type="ORF">SAMN04488105_104158</name>
</gene>
<dbReference type="EMBL" id="FNAV01000004">
    <property type="protein sequence ID" value="SDE49643.1"/>
    <property type="molecule type" value="Genomic_DNA"/>
</dbReference>
<dbReference type="Gene3D" id="3.10.520.10">
    <property type="entry name" value="ApbE-like domains"/>
    <property type="match status" value="1"/>
</dbReference>
<dbReference type="NCBIfam" id="NF003322">
    <property type="entry name" value="PRK04334.1-2"/>
    <property type="match status" value="1"/>
</dbReference>
<reference evidence="2" key="1">
    <citation type="submission" date="2016-10" db="EMBL/GenBank/DDBJ databases">
        <authorList>
            <person name="Varghese N."/>
            <person name="Submissions S."/>
        </authorList>
    </citation>
    <scope>NUCLEOTIDE SEQUENCE [LARGE SCALE GENOMIC DNA]</scope>
    <source>
        <strain evidence="2">DSM 10146</strain>
    </source>
</reference>
<dbReference type="InterPro" id="IPR003374">
    <property type="entry name" value="ApbE-like_sf"/>
</dbReference>
<dbReference type="STRING" id="282683.SAMN04488105_104158"/>
<dbReference type="RefSeq" id="WP_089957293.1">
    <property type="nucleotide sequence ID" value="NZ_FNAV01000004.1"/>
</dbReference>
<keyword evidence="2" id="KW-1185">Reference proteome</keyword>
<sequence>MSFHETPVVRMARDGRMRLTHGPIDLILTAEGPAEAARDALRRAHEAFEPVLHELCAELPRLRAAHGPAPRGAVARRMQNATDLFAPAFVTPMAAVAGSVADHVLAAMLVPGHGLTRAHINNGGDIALWTAAKPLRLSICEDPIIRAPGGRAEIGPDDGIGGVATSGWRGRSHSLGIADAVTVLARDAALADVAATLIANAVDLPGHPAVTRARACDLSPDSDLGALAVTTGVGRLTASEAREALAKGHALAQNYISRGLIRAACLALAGERTALGDTITEITEEEALHA</sequence>
<dbReference type="Proteomes" id="UP000198994">
    <property type="component" value="Unassembled WGS sequence"/>
</dbReference>